<protein>
    <submittedName>
        <fullName evidence="1">Uncharacterized protein</fullName>
    </submittedName>
</protein>
<comment type="caution">
    <text evidence="1">The sequence shown here is derived from an EMBL/GenBank/DDBJ whole genome shotgun (WGS) entry which is preliminary data.</text>
</comment>
<accession>A0A316D589</accession>
<dbReference type="AlphaFoldDB" id="A0A316D589"/>
<keyword evidence="2" id="KW-1185">Reference proteome</keyword>
<evidence type="ECO:0000313" key="2">
    <source>
        <dbReference type="Proteomes" id="UP000245634"/>
    </source>
</evidence>
<name>A0A316D589_9BACL</name>
<dbReference type="EMBL" id="QGGL01000015">
    <property type="protein sequence ID" value="PWK08476.1"/>
    <property type="molecule type" value="Genomic_DNA"/>
</dbReference>
<organism evidence="1 2">
    <name type="scientific">Tumebacillus permanentifrigoris</name>
    <dbReference type="NCBI Taxonomy" id="378543"/>
    <lineage>
        <taxon>Bacteria</taxon>
        <taxon>Bacillati</taxon>
        <taxon>Bacillota</taxon>
        <taxon>Bacilli</taxon>
        <taxon>Bacillales</taxon>
        <taxon>Alicyclobacillaceae</taxon>
        <taxon>Tumebacillus</taxon>
    </lineage>
</organism>
<reference evidence="1 2" key="1">
    <citation type="submission" date="2018-05" db="EMBL/GenBank/DDBJ databases">
        <title>Genomic Encyclopedia of Type Strains, Phase IV (KMG-IV): sequencing the most valuable type-strain genomes for metagenomic binning, comparative biology and taxonomic classification.</title>
        <authorList>
            <person name="Goeker M."/>
        </authorList>
    </citation>
    <scope>NUCLEOTIDE SEQUENCE [LARGE SCALE GENOMIC DNA]</scope>
    <source>
        <strain evidence="1 2">DSM 18773</strain>
    </source>
</reference>
<dbReference type="RefSeq" id="WP_109690432.1">
    <property type="nucleotide sequence ID" value="NZ_QGGL01000015.1"/>
</dbReference>
<sequence length="65" mass="7441">MTITTNCQTLYLFSVFIDGELVCQVHAENQILAVWKAKRTDEFVEAVEKFTDTTYVVTACRTMES</sequence>
<dbReference type="Proteomes" id="UP000245634">
    <property type="component" value="Unassembled WGS sequence"/>
</dbReference>
<proteinExistence type="predicted"/>
<evidence type="ECO:0000313" key="1">
    <source>
        <dbReference type="EMBL" id="PWK08476.1"/>
    </source>
</evidence>
<gene>
    <name evidence="1" type="ORF">C7459_115136</name>
</gene>